<name>J3NV53_GAET3</name>
<dbReference type="RefSeq" id="XP_009221229.1">
    <property type="nucleotide sequence ID" value="XM_009222965.1"/>
</dbReference>
<reference evidence="1" key="2">
    <citation type="submission" date="2010-07" db="EMBL/GenBank/DDBJ databases">
        <authorList>
            <consortium name="The Broad Institute Genome Sequencing Platform"/>
            <consortium name="Broad Institute Genome Sequencing Center for Infectious Disease"/>
            <person name="Ma L.-J."/>
            <person name="Dead R."/>
            <person name="Young S."/>
            <person name="Zeng Q."/>
            <person name="Koehrsen M."/>
            <person name="Alvarado L."/>
            <person name="Berlin A."/>
            <person name="Chapman S.B."/>
            <person name="Chen Z."/>
            <person name="Freedman E."/>
            <person name="Gellesch M."/>
            <person name="Goldberg J."/>
            <person name="Griggs A."/>
            <person name="Gujja S."/>
            <person name="Heilman E.R."/>
            <person name="Heiman D."/>
            <person name="Hepburn T."/>
            <person name="Howarth C."/>
            <person name="Jen D."/>
            <person name="Larson L."/>
            <person name="Mehta T."/>
            <person name="Neiman D."/>
            <person name="Pearson M."/>
            <person name="Roberts A."/>
            <person name="Saif S."/>
            <person name="Shea T."/>
            <person name="Shenoy N."/>
            <person name="Sisk P."/>
            <person name="Stolte C."/>
            <person name="Sykes S."/>
            <person name="Walk T."/>
            <person name="White J."/>
            <person name="Yandava C."/>
            <person name="Haas B."/>
            <person name="Nusbaum C."/>
            <person name="Birren B."/>
        </authorList>
    </citation>
    <scope>NUCLEOTIDE SEQUENCE</scope>
    <source>
        <strain evidence="1">R3-111a-1</strain>
    </source>
</reference>
<accession>J3NV53</accession>
<dbReference type="AlphaFoldDB" id="J3NV53"/>
<dbReference type="Proteomes" id="UP000006039">
    <property type="component" value="Unassembled WGS sequence"/>
</dbReference>
<proteinExistence type="predicted"/>
<dbReference type="GeneID" id="20345624"/>
<keyword evidence="3" id="KW-1185">Reference proteome</keyword>
<reference evidence="2" key="4">
    <citation type="journal article" date="2015" name="G3 (Bethesda)">
        <title>Genome sequences of three phytopathogenic species of the Magnaporthaceae family of fungi.</title>
        <authorList>
            <person name="Okagaki L.H."/>
            <person name="Nunes C.C."/>
            <person name="Sailsbery J."/>
            <person name="Clay B."/>
            <person name="Brown D."/>
            <person name="John T."/>
            <person name="Oh Y."/>
            <person name="Young N."/>
            <person name="Fitzgerald M."/>
            <person name="Haas B.J."/>
            <person name="Zeng Q."/>
            <person name="Young S."/>
            <person name="Adiconis X."/>
            <person name="Fan L."/>
            <person name="Levin J.Z."/>
            <person name="Mitchell T.K."/>
            <person name="Okubara P.A."/>
            <person name="Farman M.L."/>
            <person name="Kohn L.M."/>
            <person name="Birren B."/>
            <person name="Ma L.-J."/>
            <person name="Dean R.A."/>
        </authorList>
    </citation>
    <scope>NUCLEOTIDE SEQUENCE</scope>
    <source>
        <strain evidence="2">R3-111a-1</strain>
    </source>
</reference>
<dbReference type="EnsemblFungi" id="EJT75229">
    <property type="protein sequence ID" value="EJT75229"/>
    <property type="gene ID" value="GGTG_05166"/>
</dbReference>
<reference evidence="2" key="5">
    <citation type="submission" date="2018-04" db="UniProtKB">
        <authorList>
            <consortium name="EnsemblFungi"/>
        </authorList>
    </citation>
    <scope>IDENTIFICATION</scope>
    <source>
        <strain evidence="2">R3-111a-1</strain>
    </source>
</reference>
<gene>
    <name evidence="2" type="primary">20345624</name>
    <name evidence="1" type="ORF">GGTG_05166</name>
</gene>
<dbReference type="EMBL" id="GL385397">
    <property type="protein sequence ID" value="EJT75229.1"/>
    <property type="molecule type" value="Genomic_DNA"/>
</dbReference>
<evidence type="ECO:0000313" key="1">
    <source>
        <dbReference type="EMBL" id="EJT75229.1"/>
    </source>
</evidence>
<reference evidence="3" key="1">
    <citation type="submission" date="2010-07" db="EMBL/GenBank/DDBJ databases">
        <title>The genome sequence of Gaeumannomyces graminis var. tritici strain R3-111a-1.</title>
        <authorList>
            <consortium name="The Broad Institute Genome Sequencing Platform"/>
            <person name="Ma L.-J."/>
            <person name="Dead R."/>
            <person name="Young S."/>
            <person name="Zeng Q."/>
            <person name="Koehrsen M."/>
            <person name="Alvarado L."/>
            <person name="Berlin A."/>
            <person name="Chapman S.B."/>
            <person name="Chen Z."/>
            <person name="Freedman E."/>
            <person name="Gellesch M."/>
            <person name="Goldberg J."/>
            <person name="Griggs A."/>
            <person name="Gujja S."/>
            <person name="Heilman E.R."/>
            <person name="Heiman D."/>
            <person name="Hepburn T."/>
            <person name="Howarth C."/>
            <person name="Jen D."/>
            <person name="Larson L."/>
            <person name="Mehta T."/>
            <person name="Neiman D."/>
            <person name="Pearson M."/>
            <person name="Roberts A."/>
            <person name="Saif S."/>
            <person name="Shea T."/>
            <person name="Shenoy N."/>
            <person name="Sisk P."/>
            <person name="Stolte C."/>
            <person name="Sykes S."/>
            <person name="Walk T."/>
            <person name="White J."/>
            <person name="Yandava C."/>
            <person name="Haas B."/>
            <person name="Nusbaum C."/>
            <person name="Birren B."/>
        </authorList>
    </citation>
    <scope>NUCLEOTIDE SEQUENCE [LARGE SCALE GENOMIC DNA]</scope>
    <source>
        <strain evidence="3">R3-111a-1</strain>
    </source>
</reference>
<dbReference type="HOGENOM" id="CLU_1835300_0_0_1"/>
<protein>
    <submittedName>
        <fullName evidence="1 2">Uncharacterized protein</fullName>
    </submittedName>
</protein>
<organism evidence="1">
    <name type="scientific">Gaeumannomyces tritici (strain R3-111a-1)</name>
    <name type="common">Wheat and barley take-all root rot fungus</name>
    <name type="synonym">Gaeumannomyces graminis var. tritici</name>
    <dbReference type="NCBI Taxonomy" id="644352"/>
    <lineage>
        <taxon>Eukaryota</taxon>
        <taxon>Fungi</taxon>
        <taxon>Dikarya</taxon>
        <taxon>Ascomycota</taxon>
        <taxon>Pezizomycotina</taxon>
        <taxon>Sordariomycetes</taxon>
        <taxon>Sordariomycetidae</taxon>
        <taxon>Magnaporthales</taxon>
        <taxon>Magnaporthaceae</taxon>
        <taxon>Gaeumannomyces</taxon>
    </lineage>
</organism>
<reference evidence="1" key="3">
    <citation type="submission" date="2010-09" db="EMBL/GenBank/DDBJ databases">
        <title>Annotation of Gaeumannomyces graminis var. tritici R3-111a-1.</title>
        <authorList>
            <consortium name="The Broad Institute Genome Sequencing Platform"/>
            <person name="Ma L.-J."/>
            <person name="Dead R."/>
            <person name="Young S.K."/>
            <person name="Zeng Q."/>
            <person name="Gargeya S."/>
            <person name="Fitzgerald M."/>
            <person name="Haas B."/>
            <person name="Abouelleil A."/>
            <person name="Alvarado L."/>
            <person name="Arachchi H.M."/>
            <person name="Berlin A."/>
            <person name="Brown A."/>
            <person name="Chapman S.B."/>
            <person name="Chen Z."/>
            <person name="Dunbar C."/>
            <person name="Freedman E."/>
            <person name="Gearin G."/>
            <person name="Gellesch M."/>
            <person name="Goldberg J."/>
            <person name="Griggs A."/>
            <person name="Gujja S."/>
            <person name="Heiman D."/>
            <person name="Howarth C."/>
            <person name="Larson L."/>
            <person name="Lui A."/>
            <person name="MacDonald P.J.P."/>
            <person name="Mehta T."/>
            <person name="Montmayeur A."/>
            <person name="Murphy C."/>
            <person name="Neiman D."/>
            <person name="Pearson M."/>
            <person name="Priest M."/>
            <person name="Roberts A."/>
            <person name="Saif S."/>
            <person name="Shea T."/>
            <person name="Shenoy N."/>
            <person name="Sisk P."/>
            <person name="Stolte C."/>
            <person name="Sykes S."/>
            <person name="Yandava C."/>
            <person name="Wortman J."/>
            <person name="Nusbaum C."/>
            <person name="Birren B."/>
        </authorList>
    </citation>
    <scope>NUCLEOTIDE SEQUENCE</scope>
    <source>
        <strain evidence="1">R3-111a-1</strain>
    </source>
</reference>
<evidence type="ECO:0000313" key="3">
    <source>
        <dbReference type="Proteomes" id="UP000006039"/>
    </source>
</evidence>
<evidence type="ECO:0000313" key="2">
    <source>
        <dbReference type="EnsemblFungi" id="EJT75229"/>
    </source>
</evidence>
<dbReference type="VEuPathDB" id="FungiDB:GGTG_05166"/>
<sequence>MWLVLGVNRCRGGWLPGHGPDAVFPLSGLRKSPTKGAIANKDCSFSNLPPPPRAPSGTRGRSYKSSALHAPSCNLSFTLSFNFAIMLWPRHRHLAGTLPEGTVCLQKTFKKHGKLKSRLLFIKCLFTITLKAILNGTAFC</sequence>